<keyword evidence="3" id="KW-0804">Transcription</keyword>
<dbReference type="PANTHER" id="PTHR43280">
    <property type="entry name" value="ARAC-FAMILY TRANSCRIPTIONAL REGULATOR"/>
    <property type="match status" value="1"/>
</dbReference>
<dbReference type="InterPro" id="IPR014710">
    <property type="entry name" value="RmlC-like_jellyroll"/>
</dbReference>
<dbReference type="InterPro" id="IPR018060">
    <property type="entry name" value="HTH_AraC"/>
</dbReference>
<accession>A0ABU4RV58</accession>
<keyword evidence="1" id="KW-0805">Transcription regulation</keyword>
<reference evidence="5 6" key="1">
    <citation type="submission" date="2023-11" db="EMBL/GenBank/DDBJ databases">
        <title>Gilvimarinus fulvus sp. nov., isolated from the surface of Kelp.</title>
        <authorList>
            <person name="Sun Y.Y."/>
            <person name="Gong Y."/>
            <person name="Du Z.J."/>
        </authorList>
    </citation>
    <scope>NUCLEOTIDE SEQUENCE [LARGE SCALE GENOMIC DNA]</scope>
    <source>
        <strain evidence="5 6">SDUM040013</strain>
    </source>
</reference>
<dbReference type="InterPro" id="IPR009057">
    <property type="entry name" value="Homeodomain-like_sf"/>
</dbReference>
<dbReference type="RefSeq" id="WP_302724057.1">
    <property type="nucleotide sequence ID" value="NZ_JAULRU010000731.1"/>
</dbReference>
<dbReference type="Gene3D" id="1.10.10.60">
    <property type="entry name" value="Homeodomain-like"/>
    <property type="match status" value="2"/>
</dbReference>
<dbReference type="Gene3D" id="2.60.120.10">
    <property type="entry name" value="Jelly Rolls"/>
    <property type="match status" value="1"/>
</dbReference>
<sequence length="295" mass="33309">MPDSQFVNRFSSNRKYFEPYGLACVYWQPTSMPRPDYHNEIELNFLLKGSVTYLFGGHKITLEAGKLAAFWAAIPHQVVEFSNDVVYFAATIPLHTFLQWRLPDPFVQPLLQGHLLQELSCNNSVTDASLFKGWERDLCGEAPELEEIVLLEMHARLRRLAVSHSGQPVASQRGNSHLAVPASELSSVEQMACYIMKNYADKITIQQVSDSVGLTPNYAMNLFRQTFGATIGDYLTQHRLSHAQRLLVTTTLPITNVALEAGFGSISRFNEVFSLSNGCSPRQYRKKYCIRQGKQ</sequence>
<dbReference type="SMART" id="SM00342">
    <property type="entry name" value="HTH_ARAC"/>
    <property type="match status" value="1"/>
</dbReference>
<dbReference type="SUPFAM" id="SSF46689">
    <property type="entry name" value="Homeodomain-like"/>
    <property type="match status" value="2"/>
</dbReference>
<dbReference type="PANTHER" id="PTHR43280:SF27">
    <property type="entry name" value="TRANSCRIPTIONAL REGULATOR MTLR"/>
    <property type="match status" value="1"/>
</dbReference>
<dbReference type="SUPFAM" id="SSF51182">
    <property type="entry name" value="RmlC-like cupins"/>
    <property type="match status" value="1"/>
</dbReference>
<name>A0ABU4RV58_9GAMM</name>
<proteinExistence type="predicted"/>
<feature type="domain" description="HTH araC/xylS-type" evidence="4">
    <location>
        <begin position="189"/>
        <end position="287"/>
    </location>
</feature>
<dbReference type="PROSITE" id="PS01124">
    <property type="entry name" value="HTH_ARAC_FAMILY_2"/>
    <property type="match status" value="1"/>
</dbReference>
<keyword evidence="2" id="KW-0238">DNA-binding</keyword>
<dbReference type="InterPro" id="IPR011051">
    <property type="entry name" value="RmlC_Cupin_sf"/>
</dbReference>
<organism evidence="5 6">
    <name type="scientific">Gilvimarinus gilvus</name>
    <dbReference type="NCBI Taxonomy" id="3058038"/>
    <lineage>
        <taxon>Bacteria</taxon>
        <taxon>Pseudomonadati</taxon>
        <taxon>Pseudomonadota</taxon>
        <taxon>Gammaproteobacteria</taxon>
        <taxon>Cellvibrionales</taxon>
        <taxon>Cellvibrionaceae</taxon>
        <taxon>Gilvimarinus</taxon>
    </lineage>
</organism>
<evidence type="ECO:0000256" key="2">
    <source>
        <dbReference type="ARBA" id="ARBA00023125"/>
    </source>
</evidence>
<dbReference type="InterPro" id="IPR018062">
    <property type="entry name" value="HTH_AraC-typ_CS"/>
</dbReference>
<dbReference type="Pfam" id="PF12833">
    <property type="entry name" value="HTH_18"/>
    <property type="match status" value="1"/>
</dbReference>
<protein>
    <submittedName>
        <fullName evidence="5">Helix-turn-helix domain-containing protein</fullName>
    </submittedName>
</protein>
<evidence type="ECO:0000313" key="6">
    <source>
        <dbReference type="Proteomes" id="UP001273505"/>
    </source>
</evidence>
<dbReference type="EMBL" id="JAXAFO010000006">
    <property type="protein sequence ID" value="MDX6848740.1"/>
    <property type="molecule type" value="Genomic_DNA"/>
</dbReference>
<dbReference type="PROSITE" id="PS00041">
    <property type="entry name" value="HTH_ARAC_FAMILY_1"/>
    <property type="match status" value="1"/>
</dbReference>
<evidence type="ECO:0000256" key="1">
    <source>
        <dbReference type="ARBA" id="ARBA00023015"/>
    </source>
</evidence>
<evidence type="ECO:0000256" key="3">
    <source>
        <dbReference type="ARBA" id="ARBA00023163"/>
    </source>
</evidence>
<keyword evidence="6" id="KW-1185">Reference proteome</keyword>
<comment type="caution">
    <text evidence="5">The sequence shown here is derived from an EMBL/GenBank/DDBJ whole genome shotgun (WGS) entry which is preliminary data.</text>
</comment>
<gene>
    <name evidence="5" type="ORF">SCD92_05170</name>
</gene>
<dbReference type="Proteomes" id="UP001273505">
    <property type="component" value="Unassembled WGS sequence"/>
</dbReference>
<evidence type="ECO:0000313" key="5">
    <source>
        <dbReference type="EMBL" id="MDX6848740.1"/>
    </source>
</evidence>
<evidence type="ECO:0000259" key="4">
    <source>
        <dbReference type="PROSITE" id="PS01124"/>
    </source>
</evidence>